<dbReference type="AlphaFoldDB" id="A0A0F9L8J8"/>
<gene>
    <name evidence="1" type="ORF">LCGC14_1230910</name>
</gene>
<comment type="caution">
    <text evidence="1">The sequence shown here is derived from an EMBL/GenBank/DDBJ whole genome shotgun (WGS) entry which is preliminary data.</text>
</comment>
<dbReference type="EMBL" id="LAZR01006568">
    <property type="protein sequence ID" value="KKM91199.1"/>
    <property type="molecule type" value="Genomic_DNA"/>
</dbReference>
<name>A0A0F9L8J8_9ZZZZ</name>
<reference evidence="1" key="1">
    <citation type="journal article" date="2015" name="Nature">
        <title>Complex archaea that bridge the gap between prokaryotes and eukaryotes.</title>
        <authorList>
            <person name="Spang A."/>
            <person name="Saw J.H."/>
            <person name="Jorgensen S.L."/>
            <person name="Zaremba-Niedzwiedzka K."/>
            <person name="Martijn J."/>
            <person name="Lind A.E."/>
            <person name="van Eijk R."/>
            <person name="Schleper C."/>
            <person name="Guy L."/>
            <person name="Ettema T.J."/>
        </authorList>
    </citation>
    <scope>NUCLEOTIDE SEQUENCE</scope>
</reference>
<proteinExistence type="predicted"/>
<evidence type="ECO:0000313" key="1">
    <source>
        <dbReference type="EMBL" id="KKM91199.1"/>
    </source>
</evidence>
<protein>
    <submittedName>
        <fullName evidence="1">Uncharacterized protein</fullName>
    </submittedName>
</protein>
<accession>A0A0F9L8J8</accession>
<organism evidence="1">
    <name type="scientific">marine sediment metagenome</name>
    <dbReference type="NCBI Taxonomy" id="412755"/>
    <lineage>
        <taxon>unclassified sequences</taxon>
        <taxon>metagenomes</taxon>
        <taxon>ecological metagenomes</taxon>
    </lineage>
</organism>
<sequence>MTSLKMYSFTNEDLTGLLNQGREMIAESLERSEMLDEEQVRELREHTAFIVAEKGMLGSIIDKIKGIGDKPVIQIVKL</sequence>